<reference evidence="2 3" key="1">
    <citation type="submission" date="2021-02" db="EMBL/GenBank/DDBJ databases">
        <title>Streptomyces spirodelae sp. nov., isolated from duckweed.</title>
        <authorList>
            <person name="Saimee Y."/>
            <person name="Duangmal K."/>
        </authorList>
    </citation>
    <scope>NUCLEOTIDE SEQUENCE [LARGE SCALE GENOMIC DNA]</scope>
    <source>
        <strain evidence="2 3">DW4-2</strain>
    </source>
</reference>
<dbReference type="RefSeq" id="WP_209267869.1">
    <property type="nucleotide sequence ID" value="NZ_JAFFZN010000031.1"/>
</dbReference>
<dbReference type="PANTHER" id="PTHR36849">
    <property type="entry name" value="CYTOPLASMIC PROTEIN-RELATED"/>
    <property type="match status" value="1"/>
</dbReference>
<feature type="compositionally biased region" description="Basic and acidic residues" evidence="1">
    <location>
        <begin position="1"/>
        <end position="11"/>
    </location>
</feature>
<keyword evidence="3" id="KW-1185">Reference proteome</keyword>
<evidence type="ECO:0000313" key="3">
    <source>
        <dbReference type="Proteomes" id="UP001518976"/>
    </source>
</evidence>
<evidence type="ECO:0000256" key="1">
    <source>
        <dbReference type="SAM" id="MobiDB-lite"/>
    </source>
</evidence>
<accession>A0ABS3X140</accession>
<comment type="caution">
    <text evidence="2">The sequence shown here is derived from an EMBL/GenBank/DDBJ whole genome shotgun (WGS) entry which is preliminary data.</text>
</comment>
<dbReference type="Pfam" id="PF22752">
    <property type="entry name" value="DUF488-N3i"/>
    <property type="match status" value="1"/>
</dbReference>
<sequence>MAAKKDVEKDGKGHKRAGGKDGRGRGKLRIQVRRVYEEPDPGSDGARVLVDRVWPRGLSKEGAALDAWHKEVAPSTELRKWYGHDPDRFEEFAERYRAELATDEGERATDELLEAASGAGVLTLLTAVKDPSIGHTRVLADELEDRTR</sequence>
<proteinExistence type="predicted"/>
<name>A0ABS3X140_9ACTN</name>
<gene>
    <name evidence="2" type="ORF">JW592_27055</name>
</gene>
<dbReference type="PANTHER" id="PTHR36849:SF1">
    <property type="entry name" value="CYTOPLASMIC PROTEIN"/>
    <property type="match status" value="1"/>
</dbReference>
<dbReference type="InterPro" id="IPR052552">
    <property type="entry name" value="YeaO-like"/>
</dbReference>
<dbReference type="EMBL" id="JAFFZN010000031">
    <property type="protein sequence ID" value="MBO8189094.1"/>
    <property type="molecule type" value="Genomic_DNA"/>
</dbReference>
<evidence type="ECO:0000313" key="2">
    <source>
        <dbReference type="EMBL" id="MBO8189094.1"/>
    </source>
</evidence>
<feature type="region of interest" description="Disordered" evidence="1">
    <location>
        <begin position="1"/>
        <end position="29"/>
    </location>
</feature>
<organism evidence="2 3">
    <name type="scientific">Streptomyces spirodelae</name>
    <dbReference type="NCBI Taxonomy" id="2812904"/>
    <lineage>
        <taxon>Bacteria</taxon>
        <taxon>Bacillati</taxon>
        <taxon>Actinomycetota</taxon>
        <taxon>Actinomycetes</taxon>
        <taxon>Kitasatosporales</taxon>
        <taxon>Streptomycetaceae</taxon>
        <taxon>Streptomyces</taxon>
    </lineage>
</organism>
<protein>
    <submittedName>
        <fullName evidence="2">DUF488 family protein</fullName>
    </submittedName>
</protein>
<dbReference type="Proteomes" id="UP001518976">
    <property type="component" value="Unassembled WGS sequence"/>
</dbReference>